<dbReference type="InterPro" id="IPR045093">
    <property type="entry name" value="Cullin"/>
</dbReference>
<organism evidence="4">
    <name type="scientific">Aureococcus anophagefferens</name>
    <name type="common">Harmful bloom alga</name>
    <dbReference type="NCBI Taxonomy" id="44056"/>
    <lineage>
        <taxon>Eukaryota</taxon>
        <taxon>Sar</taxon>
        <taxon>Stramenopiles</taxon>
        <taxon>Ochrophyta</taxon>
        <taxon>Pelagophyceae</taxon>
        <taxon>Pelagomonadales</taxon>
        <taxon>Pelagomonadaceae</taxon>
        <taxon>Aureococcus</taxon>
    </lineage>
</organism>
<dbReference type="InterPro" id="IPR016159">
    <property type="entry name" value="Cullin_repeat-like_dom_sf"/>
</dbReference>
<comment type="similarity">
    <text evidence="1">Belongs to the cullin family.</text>
</comment>
<dbReference type="GO" id="GO:0031625">
    <property type="term" value="F:ubiquitin protein ligase binding"/>
    <property type="evidence" value="ECO:0007669"/>
    <property type="project" value="InterPro"/>
</dbReference>
<dbReference type="InParanoid" id="F0YK27"/>
<dbReference type="SUPFAM" id="SSF74788">
    <property type="entry name" value="Cullin repeat-like"/>
    <property type="match status" value="1"/>
</dbReference>
<dbReference type="OrthoDB" id="27073at2759"/>
<protein>
    <recommendedName>
        <fullName evidence="2">Cullin N-terminal domain-containing protein</fullName>
    </recommendedName>
</protein>
<sequence length="204" mass="23942">MSTKGKFVIKPFRPHCQMDAEQAQRIWAQLRLAVSEIYNKNASVLSFEELYRNAYNLVLHKHGDLLYDGVQETVEMRLRSARPRCVCTLYEQLLSQICEQWKEHQVTMVMVRDILMYMDRTRGAPGYVPQNKKMAVYDVGLRAFRETITRHDHVRDRLRCVLLENVRIERAGRLIDQTGMRCALYMLADLGIESSSVYEEDFEC</sequence>
<evidence type="ECO:0000313" key="3">
    <source>
        <dbReference type="EMBL" id="EGB04510.1"/>
    </source>
</evidence>
<keyword evidence="4" id="KW-1185">Reference proteome</keyword>
<dbReference type="AlphaFoldDB" id="F0YK27"/>
<dbReference type="OMA" id="MYMERTF"/>
<dbReference type="PANTHER" id="PTHR11932">
    <property type="entry name" value="CULLIN"/>
    <property type="match status" value="1"/>
</dbReference>
<dbReference type="eggNOG" id="KOG2166">
    <property type="taxonomic scope" value="Eukaryota"/>
</dbReference>
<dbReference type="InterPro" id="IPR001373">
    <property type="entry name" value="Cullin_N"/>
</dbReference>
<proteinExistence type="inferred from homology"/>
<dbReference type="EMBL" id="GL833150">
    <property type="protein sequence ID" value="EGB04510.1"/>
    <property type="molecule type" value="Genomic_DNA"/>
</dbReference>
<evidence type="ECO:0000256" key="1">
    <source>
        <dbReference type="ARBA" id="ARBA00006019"/>
    </source>
</evidence>
<dbReference type="Pfam" id="PF00888">
    <property type="entry name" value="Cullin"/>
    <property type="match status" value="1"/>
</dbReference>
<evidence type="ECO:0000259" key="2">
    <source>
        <dbReference type="Pfam" id="PF00888"/>
    </source>
</evidence>
<feature type="non-terminal residue" evidence="3">
    <location>
        <position position="204"/>
    </location>
</feature>
<dbReference type="FunFam" id="1.20.1310.10:FF:000006">
    <property type="entry name" value="Cullin 3"/>
    <property type="match status" value="1"/>
</dbReference>
<gene>
    <name evidence="3" type="ORF">AURANDRAFT_55161</name>
</gene>
<dbReference type="Gene3D" id="1.20.1310.10">
    <property type="entry name" value="Cullin Repeats"/>
    <property type="match status" value="2"/>
</dbReference>
<name>F0YK27_AURAN</name>
<dbReference type="KEGG" id="aaf:AURANDRAFT_55161"/>
<dbReference type="Proteomes" id="UP000002729">
    <property type="component" value="Unassembled WGS sequence"/>
</dbReference>
<dbReference type="GO" id="GO:0006511">
    <property type="term" value="P:ubiquitin-dependent protein catabolic process"/>
    <property type="evidence" value="ECO:0007669"/>
    <property type="project" value="InterPro"/>
</dbReference>
<accession>F0YK27</accession>
<dbReference type="GeneID" id="20222488"/>
<evidence type="ECO:0000313" key="4">
    <source>
        <dbReference type="Proteomes" id="UP000002729"/>
    </source>
</evidence>
<feature type="domain" description="Cullin N-terminal" evidence="2">
    <location>
        <begin position="27"/>
        <end position="203"/>
    </location>
</feature>
<dbReference type="RefSeq" id="XP_009040763.1">
    <property type="nucleotide sequence ID" value="XM_009042515.1"/>
</dbReference>
<reference evidence="3 4" key="1">
    <citation type="journal article" date="2011" name="Proc. Natl. Acad. Sci. U.S.A.">
        <title>Niche of harmful alga Aureococcus anophagefferens revealed through ecogenomics.</title>
        <authorList>
            <person name="Gobler C.J."/>
            <person name="Berry D.L."/>
            <person name="Dyhrman S.T."/>
            <person name="Wilhelm S.W."/>
            <person name="Salamov A."/>
            <person name="Lobanov A.V."/>
            <person name="Zhang Y."/>
            <person name="Collier J.L."/>
            <person name="Wurch L.L."/>
            <person name="Kustka A.B."/>
            <person name="Dill B.D."/>
            <person name="Shah M."/>
            <person name="VerBerkmoes N.C."/>
            <person name="Kuo A."/>
            <person name="Terry A."/>
            <person name="Pangilinan J."/>
            <person name="Lindquist E.A."/>
            <person name="Lucas S."/>
            <person name="Paulsen I.T."/>
            <person name="Hattenrath-Lehmann T.K."/>
            <person name="Talmage S.C."/>
            <person name="Walker E.A."/>
            <person name="Koch F."/>
            <person name="Burson A.M."/>
            <person name="Marcoval M.A."/>
            <person name="Tang Y.Z."/>
            <person name="Lecleir G.R."/>
            <person name="Coyne K.J."/>
            <person name="Berg G.M."/>
            <person name="Bertrand E.M."/>
            <person name="Saito M.A."/>
            <person name="Gladyshev V.N."/>
            <person name="Grigoriev I.V."/>
        </authorList>
    </citation>
    <scope>NUCLEOTIDE SEQUENCE [LARGE SCALE GENOMIC DNA]</scope>
    <source>
        <strain evidence="4">CCMP 1984</strain>
    </source>
</reference>